<comment type="caution">
    <text evidence="3">The sequence shown here is derived from an EMBL/GenBank/DDBJ whole genome shotgun (WGS) entry which is preliminary data.</text>
</comment>
<dbReference type="PROSITE" id="PS50994">
    <property type="entry name" value="INTEGRASE"/>
    <property type="match status" value="1"/>
</dbReference>
<comment type="function">
    <text evidence="1">Involved in the transposition of the insertion sequence.</text>
</comment>
<dbReference type="SUPFAM" id="SSF53098">
    <property type="entry name" value="Ribonuclease H-like"/>
    <property type="match status" value="1"/>
</dbReference>
<dbReference type="InterPro" id="IPR036397">
    <property type="entry name" value="RNaseH_sf"/>
</dbReference>
<dbReference type="InterPro" id="IPR001584">
    <property type="entry name" value="Integrase_cat-core"/>
</dbReference>
<dbReference type="InterPro" id="IPR012337">
    <property type="entry name" value="RNaseH-like_sf"/>
</dbReference>
<gene>
    <name evidence="3" type="ORF">J2S06_003119</name>
</gene>
<name>A0ABT9VSL3_9BACI</name>
<dbReference type="Proteomes" id="UP001225646">
    <property type="component" value="Unassembled WGS sequence"/>
</dbReference>
<dbReference type="PANTHER" id="PTHR46889:SF7">
    <property type="entry name" value="TRANSPOSASE FOR INSERTION SEQUENCE ELEMENT IS904"/>
    <property type="match status" value="1"/>
</dbReference>
<protein>
    <submittedName>
        <fullName evidence="3">Transposase InsO family protein</fullName>
    </submittedName>
</protein>
<dbReference type="EMBL" id="JAUSTR010000034">
    <property type="protein sequence ID" value="MDQ0163975.1"/>
    <property type="molecule type" value="Genomic_DNA"/>
</dbReference>
<dbReference type="InterPro" id="IPR025948">
    <property type="entry name" value="HTH-like_dom"/>
</dbReference>
<keyword evidence="4" id="KW-1185">Reference proteome</keyword>
<dbReference type="Pfam" id="PF00665">
    <property type="entry name" value="rve"/>
    <property type="match status" value="1"/>
</dbReference>
<feature type="domain" description="Integrase catalytic" evidence="2">
    <location>
        <begin position="97"/>
        <end position="262"/>
    </location>
</feature>
<dbReference type="InterPro" id="IPR050900">
    <property type="entry name" value="Transposase_IS3/IS150/IS904"/>
</dbReference>
<evidence type="ECO:0000313" key="4">
    <source>
        <dbReference type="Proteomes" id="UP001225646"/>
    </source>
</evidence>
<dbReference type="NCBIfam" id="NF033516">
    <property type="entry name" value="transpos_IS3"/>
    <property type="match status" value="1"/>
</dbReference>
<evidence type="ECO:0000259" key="2">
    <source>
        <dbReference type="PROSITE" id="PS50994"/>
    </source>
</evidence>
<dbReference type="Pfam" id="PF13333">
    <property type="entry name" value="rve_2"/>
    <property type="match status" value="1"/>
</dbReference>
<sequence length="265" mass="31003">MPKSTYYQSFHKKPNRYHVANEQLLERIRAIHKESKGRYGAPKIFEILKKEGYTGSINRVQRLMKRAGIKSCIIKKFRPTPTRKPVEERENVLNQDFTTTTINEKWVADITYIHTLRDGWCYLASVLDLHTKKVVGYKFSRKMTTEIVLEALQNAIQDQKPDAGLIVHTDLGTQYTSETFQELLKKHEMISSFSRKGCPYDNACIESFHAILKKEEVYLTQYESFETARIALFQFIEGWYNRKRIHGSIGYLTPDEYEKMCRIAA</sequence>
<evidence type="ECO:0000313" key="3">
    <source>
        <dbReference type="EMBL" id="MDQ0163975.1"/>
    </source>
</evidence>
<organism evidence="3 4">
    <name type="scientific">Aeribacillus alveayuensis</name>
    <dbReference type="NCBI Taxonomy" id="279215"/>
    <lineage>
        <taxon>Bacteria</taxon>
        <taxon>Bacillati</taxon>
        <taxon>Bacillota</taxon>
        <taxon>Bacilli</taxon>
        <taxon>Bacillales</taxon>
        <taxon>Bacillaceae</taxon>
        <taxon>Aeribacillus</taxon>
    </lineage>
</organism>
<proteinExistence type="predicted"/>
<reference evidence="3 4" key="1">
    <citation type="submission" date="2023-07" db="EMBL/GenBank/DDBJ databases">
        <title>Genomic Encyclopedia of Type Strains, Phase IV (KMG-IV): sequencing the most valuable type-strain genomes for metagenomic binning, comparative biology and taxonomic classification.</title>
        <authorList>
            <person name="Goeker M."/>
        </authorList>
    </citation>
    <scope>NUCLEOTIDE SEQUENCE [LARGE SCALE GENOMIC DNA]</scope>
    <source>
        <strain evidence="3 4">DSM 19092</strain>
    </source>
</reference>
<evidence type="ECO:0000256" key="1">
    <source>
        <dbReference type="ARBA" id="ARBA00002286"/>
    </source>
</evidence>
<accession>A0ABT9VSL3</accession>
<dbReference type="InterPro" id="IPR048020">
    <property type="entry name" value="Transpos_IS3"/>
</dbReference>
<dbReference type="Pfam" id="PF13276">
    <property type="entry name" value="HTH_21"/>
    <property type="match status" value="1"/>
</dbReference>
<dbReference type="PANTHER" id="PTHR46889">
    <property type="entry name" value="TRANSPOSASE INSF FOR INSERTION SEQUENCE IS3B-RELATED"/>
    <property type="match status" value="1"/>
</dbReference>
<dbReference type="Gene3D" id="3.30.420.10">
    <property type="entry name" value="Ribonuclease H-like superfamily/Ribonuclease H"/>
    <property type="match status" value="1"/>
</dbReference>